<evidence type="ECO:0000256" key="1">
    <source>
        <dbReference type="SAM" id="MobiDB-lite"/>
    </source>
</evidence>
<accession>A0A8H7NC87</accession>
<dbReference type="Proteomes" id="UP000616885">
    <property type="component" value="Unassembled WGS sequence"/>
</dbReference>
<sequence length="416" mass="45879">MQETGILAWLSAVPDSPPAKRAAVPKRPRCQLPSPTMSDNDTAESRKSLAGSLPQRSESSTSYSGRGGRASPTKNLALLQTSHVIGQQSLTGEKQRPKRLDDLVSLIKDDRIGMGILTQPDLDSIRVYSEEHPEERVLLSDLLNTRRLIDTTGERTHLGAMPPIADLVEIWREANICEVNSHSEAAWNSEVHSPLLKAALRYCVVNQSGDTRLVKIAHTNITTAQITKSYSPYLLGTKHEKRVDFCFYLRAKSRPTEDALSSAAQTSASSQCSINHTDYIALLNCPISLSIETKRTGEDWKAGLEQMSVWLAAHWKRLNELVASDPEQANVEGDDQVMFLPAIIVQGHTWILVAATQGRLLPNGGRETVIWTQIPIGSTEGLQGICQIITVLQRLAAWSTDTYWPWFANAVLNISA</sequence>
<feature type="region of interest" description="Disordered" evidence="1">
    <location>
        <begin position="13"/>
        <end position="72"/>
    </location>
</feature>
<evidence type="ECO:0000313" key="3">
    <source>
        <dbReference type="EMBL" id="KAF9752997.1"/>
    </source>
</evidence>
<comment type="caution">
    <text evidence="3">The sequence shown here is derived from an EMBL/GenBank/DDBJ whole genome shotgun (WGS) entry which is preliminary data.</text>
</comment>
<name>A0A8H7NC87_BIOOC</name>
<dbReference type="Pfam" id="PF20516">
    <property type="entry name" value="PDDEXK_12"/>
    <property type="match status" value="1"/>
</dbReference>
<gene>
    <name evidence="3" type="ORF">IM811_011755</name>
</gene>
<dbReference type="EMBL" id="JADCTT010000004">
    <property type="protein sequence ID" value="KAF9752997.1"/>
    <property type="molecule type" value="Genomic_DNA"/>
</dbReference>
<evidence type="ECO:0000313" key="4">
    <source>
        <dbReference type="Proteomes" id="UP000616885"/>
    </source>
</evidence>
<evidence type="ECO:0000259" key="2">
    <source>
        <dbReference type="Pfam" id="PF20516"/>
    </source>
</evidence>
<organism evidence="3 4">
    <name type="scientific">Bionectria ochroleuca</name>
    <name type="common">Gliocladium roseum</name>
    <dbReference type="NCBI Taxonomy" id="29856"/>
    <lineage>
        <taxon>Eukaryota</taxon>
        <taxon>Fungi</taxon>
        <taxon>Dikarya</taxon>
        <taxon>Ascomycota</taxon>
        <taxon>Pezizomycotina</taxon>
        <taxon>Sordariomycetes</taxon>
        <taxon>Hypocreomycetidae</taxon>
        <taxon>Hypocreales</taxon>
        <taxon>Bionectriaceae</taxon>
        <taxon>Clonostachys</taxon>
    </lineage>
</organism>
<feature type="domain" description="PD-(D/E)XK nuclease-like" evidence="2">
    <location>
        <begin position="150"/>
        <end position="404"/>
    </location>
</feature>
<dbReference type="InterPro" id="IPR046797">
    <property type="entry name" value="PDDEXK_12"/>
</dbReference>
<protein>
    <recommendedName>
        <fullName evidence="2">PD-(D/E)XK nuclease-like domain-containing protein</fullName>
    </recommendedName>
</protein>
<reference evidence="3" key="1">
    <citation type="submission" date="2020-10" db="EMBL/GenBank/DDBJ databases">
        <title>High-Quality Genome Resource of Clonostachys rosea strain S41 by Oxford Nanopore Long-Read Sequencing.</title>
        <authorList>
            <person name="Wang H."/>
        </authorList>
    </citation>
    <scope>NUCLEOTIDE SEQUENCE</scope>
    <source>
        <strain evidence="3">S41</strain>
    </source>
</reference>
<feature type="compositionally biased region" description="Polar residues" evidence="1">
    <location>
        <begin position="54"/>
        <end position="64"/>
    </location>
</feature>
<dbReference type="AlphaFoldDB" id="A0A8H7NC87"/>
<proteinExistence type="predicted"/>